<dbReference type="PANTHER" id="PTHR10151">
    <property type="entry name" value="ECTONUCLEOTIDE PYROPHOSPHATASE/PHOSPHODIESTERASE"/>
    <property type="match status" value="1"/>
</dbReference>
<comment type="similarity">
    <text evidence="3">Belongs to the nucleotide pyrophosphatase/phosphodiesterase family.</text>
</comment>
<accession>A0A401S5D7</accession>
<comment type="subcellular location">
    <subcellularLocation>
        <location evidence="2">Membrane</location>
        <topology evidence="2">Single-pass membrane protein</topology>
    </subcellularLocation>
</comment>
<feature type="transmembrane region" description="Helical" evidence="12">
    <location>
        <begin position="432"/>
        <end position="452"/>
    </location>
</feature>
<evidence type="ECO:0000256" key="8">
    <source>
        <dbReference type="ARBA" id="ARBA00022833"/>
    </source>
</evidence>
<evidence type="ECO:0000256" key="4">
    <source>
        <dbReference type="ARBA" id="ARBA00022692"/>
    </source>
</evidence>
<dbReference type="SUPFAM" id="SSF53649">
    <property type="entry name" value="Alkaline phosphatase-like"/>
    <property type="match status" value="1"/>
</dbReference>
<keyword evidence="4 12" id="KW-0812">Transmembrane</keyword>
<dbReference type="FunFam" id="3.30.1360.180:FF:000004">
    <property type="entry name" value="Ectonucleotide pyrophosphatase/phosphodiesterase family member 4"/>
    <property type="match status" value="1"/>
</dbReference>
<keyword evidence="9 12" id="KW-1133">Transmembrane helix</keyword>
<dbReference type="GO" id="GO:0016020">
    <property type="term" value="C:membrane"/>
    <property type="evidence" value="ECO:0007669"/>
    <property type="project" value="UniProtKB-SubCell"/>
</dbReference>
<evidence type="ECO:0000256" key="13">
    <source>
        <dbReference type="SAM" id="SignalP"/>
    </source>
</evidence>
<evidence type="ECO:0000256" key="7">
    <source>
        <dbReference type="ARBA" id="ARBA00022801"/>
    </source>
</evidence>
<dbReference type="CDD" id="cd16018">
    <property type="entry name" value="Enpp"/>
    <property type="match status" value="1"/>
</dbReference>
<reference evidence="14 15" key="1">
    <citation type="journal article" date="2018" name="Nat. Ecol. Evol.">
        <title>Shark genomes provide insights into elasmobranch evolution and the origin of vertebrates.</title>
        <authorList>
            <person name="Hara Y"/>
            <person name="Yamaguchi K"/>
            <person name="Onimaru K"/>
            <person name="Kadota M"/>
            <person name="Koyanagi M"/>
            <person name="Keeley SD"/>
            <person name="Tatsumi K"/>
            <person name="Tanaka K"/>
            <person name="Motone F"/>
            <person name="Kageyama Y"/>
            <person name="Nozu R"/>
            <person name="Adachi N"/>
            <person name="Nishimura O"/>
            <person name="Nakagawa R"/>
            <person name="Tanegashima C"/>
            <person name="Kiyatake I"/>
            <person name="Matsumoto R"/>
            <person name="Murakumo K"/>
            <person name="Nishida K"/>
            <person name="Terakita A"/>
            <person name="Kuratani S"/>
            <person name="Sato K"/>
            <person name="Hyodo S Kuraku.S."/>
        </authorList>
    </citation>
    <scope>NUCLEOTIDE SEQUENCE [LARGE SCALE GENOMIC DNA]</scope>
</reference>
<keyword evidence="10 12" id="KW-0472">Membrane</keyword>
<name>A0A401S5D7_CHIPU</name>
<evidence type="ECO:0000256" key="3">
    <source>
        <dbReference type="ARBA" id="ARBA00010594"/>
    </source>
</evidence>
<evidence type="ECO:0000256" key="6">
    <source>
        <dbReference type="ARBA" id="ARBA00022729"/>
    </source>
</evidence>
<keyword evidence="7" id="KW-0378">Hydrolase</keyword>
<organism evidence="14 15">
    <name type="scientific">Chiloscyllium punctatum</name>
    <name type="common">Brownbanded bambooshark</name>
    <name type="synonym">Hemiscyllium punctatum</name>
    <dbReference type="NCBI Taxonomy" id="137246"/>
    <lineage>
        <taxon>Eukaryota</taxon>
        <taxon>Metazoa</taxon>
        <taxon>Chordata</taxon>
        <taxon>Craniata</taxon>
        <taxon>Vertebrata</taxon>
        <taxon>Chondrichthyes</taxon>
        <taxon>Elasmobranchii</taxon>
        <taxon>Galeomorphii</taxon>
        <taxon>Galeoidea</taxon>
        <taxon>Orectolobiformes</taxon>
        <taxon>Hemiscylliidae</taxon>
        <taxon>Chiloscyllium</taxon>
    </lineage>
</organism>
<dbReference type="STRING" id="137246.A0A401S5D7"/>
<dbReference type="InterPro" id="IPR017850">
    <property type="entry name" value="Alkaline_phosphatase_core_sf"/>
</dbReference>
<dbReference type="Gene3D" id="3.40.720.10">
    <property type="entry name" value="Alkaline Phosphatase, subunit A"/>
    <property type="match status" value="1"/>
</dbReference>
<keyword evidence="6 13" id="KW-0732">Signal</keyword>
<dbReference type="InterPro" id="IPR002591">
    <property type="entry name" value="Phosphodiest/P_Trfase"/>
</dbReference>
<dbReference type="Gene3D" id="3.30.1360.180">
    <property type="match status" value="1"/>
</dbReference>
<protein>
    <submittedName>
        <fullName evidence="14">Uncharacterized protein</fullName>
    </submittedName>
</protein>
<evidence type="ECO:0000313" key="15">
    <source>
        <dbReference type="Proteomes" id="UP000287033"/>
    </source>
</evidence>
<comment type="cofactor">
    <cofactor evidence="1">
        <name>Zn(2+)</name>
        <dbReference type="ChEBI" id="CHEBI:29105"/>
    </cofactor>
</comment>
<evidence type="ECO:0000256" key="12">
    <source>
        <dbReference type="SAM" id="Phobius"/>
    </source>
</evidence>
<keyword evidence="8" id="KW-0862">Zinc</keyword>
<dbReference type="AlphaFoldDB" id="A0A401S5D7"/>
<evidence type="ECO:0000256" key="9">
    <source>
        <dbReference type="ARBA" id="ARBA00022989"/>
    </source>
</evidence>
<proteinExistence type="inferred from homology"/>
<gene>
    <name evidence="14" type="ORF">chiPu_0004034</name>
</gene>
<dbReference type="OrthoDB" id="415411at2759"/>
<evidence type="ECO:0000256" key="1">
    <source>
        <dbReference type="ARBA" id="ARBA00001947"/>
    </source>
</evidence>
<keyword evidence="15" id="KW-1185">Reference proteome</keyword>
<evidence type="ECO:0000256" key="11">
    <source>
        <dbReference type="ARBA" id="ARBA00023180"/>
    </source>
</evidence>
<dbReference type="Proteomes" id="UP000287033">
    <property type="component" value="Unassembled WGS sequence"/>
</dbReference>
<evidence type="ECO:0000256" key="5">
    <source>
        <dbReference type="ARBA" id="ARBA00022723"/>
    </source>
</evidence>
<evidence type="ECO:0000256" key="2">
    <source>
        <dbReference type="ARBA" id="ARBA00004167"/>
    </source>
</evidence>
<feature type="signal peptide" evidence="13">
    <location>
        <begin position="1"/>
        <end position="25"/>
    </location>
</feature>
<dbReference type="EMBL" id="BEZZ01000092">
    <property type="protein sequence ID" value="GCC25623.1"/>
    <property type="molecule type" value="Genomic_DNA"/>
</dbReference>
<comment type="caution">
    <text evidence="14">The sequence shown here is derived from an EMBL/GenBank/DDBJ whole genome shotgun (WGS) entry which is preliminary data.</text>
</comment>
<dbReference type="PANTHER" id="PTHR10151:SF125">
    <property type="entry name" value="ECTONUCLEOTIDE PYROPHOSPHATASE_PHOSPHODIESTERASE FAMILY MEMBER 5"/>
    <property type="match status" value="1"/>
</dbReference>
<evidence type="ECO:0000256" key="10">
    <source>
        <dbReference type="ARBA" id="ARBA00023136"/>
    </source>
</evidence>
<keyword evidence="5" id="KW-0479">Metal-binding</keyword>
<evidence type="ECO:0000313" key="14">
    <source>
        <dbReference type="EMBL" id="GCC25623.1"/>
    </source>
</evidence>
<dbReference type="GO" id="GO:0016787">
    <property type="term" value="F:hydrolase activity"/>
    <property type="evidence" value="ECO:0007669"/>
    <property type="project" value="UniProtKB-KW"/>
</dbReference>
<dbReference type="Pfam" id="PF01663">
    <property type="entry name" value="Phosphodiest"/>
    <property type="match status" value="1"/>
</dbReference>
<dbReference type="GO" id="GO:0046872">
    <property type="term" value="F:metal ion binding"/>
    <property type="evidence" value="ECO:0007669"/>
    <property type="project" value="UniProtKB-KW"/>
</dbReference>
<keyword evidence="11" id="KW-0325">Glycoprotein</keyword>
<feature type="chain" id="PRO_5019437314" evidence="13">
    <location>
        <begin position="26"/>
        <end position="477"/>
    </location>
</feature>
<sequence length="477" mass="54792">MSIMTPHIRQMCLCYFAITLTLTEAISLQLNQPKVLLVSFDGFRWDYIHRVPMPRFKYVMENGIHVNRVTNIFITKTYPNHYTLVTGLYAENHGIVANKMYDQDLNKTFSMDGMDIFDPVWWDEAYPLWVTNQIQGHKSGAVMWPGTDVQIHGMYPTHYMIYNISVPFEDRVTQLIDWFRGKEPVNFGLLYWEEPDQTGHEFGTDNPFLDKVIADIDLKLGYLVEQLQKAGLWNTINLIVTSDHGMTLCSRDRIIELDLYIDRDLYTWIDFTPVSAILPKEGKYYEIYHALVNAHPNMTVYKKEDIPDHFRYKHNKRIQPIIAVADEGWTINQNKTTGKFNLGDHGYDNTINSMQPLLIAHGPAFKKNFTKEIMDIVDVYPLICHILGIVPMSNNGTLNNVRELLVDGKMIATESSVVDIVSQGEINTRGSYAWLGILLGSVLVVCFLIVFVQQVTKSQMSGLNIHQGEMSQPLLSR</sequence>
<dbReference type="OMA" id="DEYVSRD"/>